<dbReference type="EMBL" id="CP015897">
    <property type="protein sequence ID" value="ARD99503.1"/>
    <property type="molecule type" value="Genomic_DNA"/>
</dbReference>
<evidence type="ECO:0000313" key="3">
    <source>
        <dbReference type="Proteomes" id="UP000192085"/>
    </source>
</evidence>
<proteinExistence type="predicted"/>
<dbReference type="AlphaFoldDB" id="A0A1V0NHY2"/>
<name>A0A1V0NHY2_LACLL</name>
<dbReference type="Proteomes" id="UP000192085">
    <property type="component" value="Chromosome"/>
</dbReference>
<accession>A0A1V0NHY2</accession>
<evidence type="ECO:0000313" key="2">
    <source>
        <dbReference type="EMBL" id="ARD99503.1"/>
    </source>
</evidence>
<dbReference type="RefSeq" id="WP_063283789.1">
    <property type="nucleotide sequence ID" value="NZ_CP015897.1"/>
</dbReference>
<reference evidence="2 3" key="1">
    <citation type="journal article" date="2017" name="BMC Genomics">
        <title>Comparative and functional genomics of the Lactococcus lactis taxon; insights into evolution and niche adaptation.</title>
        <authorList>
            <person name="Kelleher P."/>
            <person name="Bottacini F."/>
            <person name="Mahony J."/>
            <person name="Kilcawley K.N."/>
            <person name="van Sinderen D."/>
        </authorList>
    </citation>
    <scope>NUCLEOTIDE SEQUENCE [LARGE SCALE GENOMIC DNA]</scope>
    <source>
        <strain evidence="2 3">275</strain>
    </source>
</reference>
<feature type="compositionally biased region" description="Low complexity" evidence="1">
    <location>
        <begin position="151"/>
        <end position="193"/>
    </location>
</feature>
<gene>
    <name evidence="2" type="ORF">LL275_1876</name>
</gene>
<protein>
    <submittedName>
        <fullName evidence="2">Prophage protein</fullName>
    </submittedName>
</protein>
<organism evidence="2 3">
    <name type="scientific">Lactococcus lactis subsp. lactis</name>
    <name type="common">Streptococcus lactis</name>
    <dbReference type="NCBI Taxonomy" id="1360"/>
    <lineage>
        <taxon>Bacteria</taxon>
        <taxon>Bacillati</taxon>
        <taxon>Bacillota</taxon>
        <taxon>Bacilli</taxon>
        <taxon>Lactobacillales</taxon>
        <taxon>Streptococcaceae</taxon>
        <taxon>Lactococcus</taxon>
    </lineage>
</organism>
<evidence type="ECO:0000256" key="1">
    <source>
        <dbReference type="SAM" id="MobiDB-lite"/>
    </source>
</evidence>
<feature type="region of interest" description="Disordered" evidence="1">
    <location>
        <begin position="150"/>
        <end position="209"/>
    </location>
</feature>
<sequence>MNNTVDEMAAFGWDDEIEYSEGGNFTLLPEGEYPFIVTNFERSNYTPGPNSKAPACNMAVISVKVTAPNGDETTLKEQFLMYEKMKWKLSQFFVSIGQQKKGEALRPNWQSLLGAQGKLKLIVNSYKDKKTGEDKQNNRVDRYLEPEEPNYQAQQTAAPGYQAPQQGYQQPVNNQQTQQPPVPNQAPQQNVTPFPQQTAAPQNGAGYNF</sequence>